<gene>
    <name evidence="1" type="ORF">VIN30_04155</name>
</gene>
<comment type="caution">
    <text evidence="1">The sequence shown here is derived from an EMBL/GenBank/DDBJ whole genome shotgun (WGS) entry which is preliminary data.</text>
</comment>
<keyword evidence="2" id="KW-1185">Reference proteome</keyword>
<proteinExistence type="predicted"/>
<evidence type="ECO:0000313" key="1">
    <source>
        <dbReference type="EMBL" id="MEC4175633.1"/>
    </source>
</evidence>
<organism evidence="1 2">
    <name type="scientific">Adlercreutzia wanghongyangiae</name>
    <dbReference type="NCBI Taxonomy" id="3111451"/>
    <lineage>
        <taxon>Bacteria</taxon>
        <taxon>Bacillati</taxon>
        <taxon>Actinomycetota</taxon>
        <taxon>Coriobacteriia</taxon>
        <taxon>Eggerthellales</taxon>
        <taxon>Eggerthellaceae</taxon>
        <taxon>Adlercreutzia</taxon>
    </lineage>
</organism>
<dbReference type="InterPro" id="IPR025427">
    <property type="entry name" value="DUF4160"/>
</dbReference>
<protein>
    <submittedName>
        <fullName evidence="1">DUF4160 domain-containing protein</fullName>
    </submittedName>
</protein>
<evidence type="ECO:0000313" key="2">
    <source>
        <dbReference type="Proteomes" id="UP001349994"/>
    </source>
</evidence>
<name>A0ABU6IH05_9ACTN</name>
<reference evidence="1 2" key="1">
    <citation type="submission" date="2024-01" db="EMBL/GenBank/DDBJ databases">
        <title>novel species in genus Adlercreutzia.</title>
        <authorList>
            <person name="Liu X."/>
        </authorList>
    </citation>
    <scope>NUCLEOTIDE SEQUENCE [LARGE SCALE GENOMIC DNA]</scope>
    <source>
        <strain evidence="1 2">R7</strain>
    </source>
</reference>
<dbReference type="RefSeq" id="WP_326426053.1">
    <property type="nucleotide sequence ID" value="NZ_JAYMFF010000007.1"/>
</dbReference>
<dbReference type="EMBL" id="JAYMFF010000007">
    <property type="protein sequence ID" value="MEC4175633.1"/>
    <property type="molecule type" value="Genomic_DNA"/>
</dbReference>
<sequence length="85" mass="9895">MPEISLFRGIRVTMYYSDHNPPHFHAEYGGYKCLVDIVSGCVLNGSLPARQLKLILAWNELHRDELMQNWELAKENRELNQITPL</sequence>
<accession>A0ABU6IH05</accession>
<dbReference type="Pfam" id="PF13711">
    <property type="entry name" value="DUF4160"/>
    <property type="match status" value="1"/>
</dbReference>
<dbReference type="Proteomes" id="UP001349994">
    <property type="component" value="Unassembled WGS sequence"/>
</dbReference>